<name>A0AAU8FWU7_9MICO</name>
<dbReference type="RefSeq" id="WP_353707122.1">
    <property type="nucleotide sequence ID" value="NZ_CP159290.1"/>
</dbReference>
<evidence type="ECO:0008006" key="2">
    <source>
        <dbReference type="Google" id="ProtNLM"/>
    </source>
</evidence>
<reference evidence="1" key="1">
    <citation type="submission" date="2024-06" db="EMBL/GenBank/DDBJ databases">
        <title>Complete genome sequence of the cellulolytic actinobacterium, Cellulosimicrobium ES-005.</title>
        <authorList>
            <person name="Matthews C.T."/>
            <person name="Underwood K.D."/>
            <person name="Ghanchi K.M."/>
            <person name="Fields S.D."/>
            <person name="Gardner S.G."/>
        </authorList>
    </citation>
    <scope>NUCLEOTIDE SEQUENCE</scope>
    <source>
        <strain evidence="1">ES-005</strain>
    </source>
</reference>
<organism evidence="1">
    <name type="scientific">Cellulosimicrobium sp. ES-005</name>
    <dbReference type="NCBI Taxonomy" id="3163031"/>
    <lineage>
        <taxon>Bacteria</taxon>
        <taxon>Bacillati</taxon>
        <taxon>Actinomycetota</taxon>
        <taxon>Actinomycetes</taxon>
        <taxon>Micrococcales</taxon>
        <taxon>Promicromonosporaceae</taxon>
        <taxon>Cellulosimicrobium</taxon>
    </lineage>
</organism>
<protein>
    <recommendedName>
        <fullName evidence="2">DUF222 domain-containing protein</fullName>
    </recommendedName>
</protein>
<accession>A0AAU8FWU7</accession>
<gene>
    <name evidence="1" type="ORF">ABRQ22_13665</name>
</gene>
<proteinExistence type="predicted"/>
<sequence>MKIGLVLRELHRSEADLAHELLQARERHRADHELHHVAQDLAEWSSRHVREIAEVAGPYGEELDPEAGRDTGLARAVRDRASELLGRSSAPGLLLLRDLRTIYTKASGVTVDWDMLGQAAQAVRHADLLDVVQRCFPETRRQARWAEAKLKESSTQVLVS</sequence>
<dbReference type="EMBL" id="CP159290">
    <property type="protein sequence ID" value="XCH28648.1"/>
    <property type="molecule type" value="Genomic_DNA"/>
</dbReference>
<dbReference type="AlphaFoldDB" id="A0AAU8FWU7"/>
<evidence type="ECO:0000313" key="1">
    <source>
        <dbReference type="EMBL" id="XCH28648.1"/>
    </source>
</evidence>